<dbReference type="EMBL" id="JAPFFF010000002">
    <property type="protein sequence ID" value="KAK8896747.1"/>
    <property type="molecule type" value="Genomic_DNA"/>
</dbReference>
<proteinExistence type="predicted"/>
<gene>
    <name evidence="1" type="ORF">M9Y10_014664</name>
</gene>
<dbReference type="InterPro" id="IPR008979">
    <property type="entry name" value="Galactose-bd-like_sf"/>
</dbReference>
<dbReference type="Proteomes" id="UP001470230">
    <property type="component" value="Unassembled WGS sequence"/>
</dbReference>
<protein>
    <recommendedName>
        <fullName evidence="3">F5/8 type C domain-containing protein</fullName>
    </recommendedName>
</protein>
<organism evidence="1 2">
    <name type="scientific">Tritrichomonas musculus</name>
    <dbReference type="NCBI Taxonomy" id="1915356"/>
    <lineage>
        <taxon>Eukaryota</taxon>
        <taxon>Metamonada</taxon>
        <taxon>Parabasalia</taxon>
        <taxon>Tritrichomonadida</taxon>
        <taxon>Tritrichomonadidae</taxon>
        <taxon>Tritrichomonas</taxon>
    </lineage>
</organism>
<evidence type="ECO:0000313" key="1">
    <source>
        <dbReference type="EMBL" id="KAK8896747.1"/>
    </source>
</evidence>
<accession>A0ABR2L202</accession>
<keyword evidence="2" id="KW-1185">Reference proteome</keyword>
<dbReference type="SUPFAM" id="SSF49785">
    <property type="entry name" value="Galactose-binding domain-like"/>
    <property type="match status" value="1"/>
</dbReference>
<reference evidence="1 2" key="1">
    <citation type="submission" date="2024-04" db="EMBL/GenBank/DDBJ databases">
        <title>Tritrichomonas musculus Genome.</title>
        <authorList>
            <person name="Alves-Ferreira E."/>
            <person name="Grigg M."/>
            <person name="Lorenzi H."/>
            <person name="Galac M."/>
        </authorList>
    </citation>
    <scope>NUCLEOTIDE SEQUENCE [LARGE SCALE GENOMIC DNA]</scope>
    <source>
        <strain evidence="1 2">EAF2021</strain>
    </source>
</reference>
<dbReference type="Gene3D" id="2.60.120.260">
    <property type="entry name" value="Galactose-binding domain-like"/>
    <property type="match status" value="1"/>
</dbReference>
<comment type="caution">
    <text evidence="1">The sequence shown here is derived from an EMBL/GenBank/DDBJ whole genome shotgun (WGS) entry which is preliminary data.</text>
</comment>
<sequence>MTNCFNGIIRYLTQMCHGNVDEKNVVKVTSSTVSNDRYSKYVVDLDVDKHYFTYDSQQNSWIKFDFKDKKVRPTHYTLRTKSDSGKGGNHFKNLVVEGSNTDWGDEWKILDLRSDVTFLDSANAKYVFDIQKELGKDDYYRYLRIRQTGKNSYGSYFLNLSALEYFGYLK</sequence>
<name>A0ABR2L202_9EUKA</name>
<evidence type="ECO:0008006" key="3">
    <source>
        <dbReference type="Google" id="ProtNLM"/>
    </source>
</evidence>
<evidence type="ECO:0000313" key="2">
    <source>
        <dbReference type="Proteomes" id="UP001470230"/>
    </source>
</evidence>